<evidence type="ECO:0000313" key="3">
    <source>
        <dbReference type="Proteomes" id="UP000654345"/>
    </source>
</evidence>
<dbReference type="RefSeq" id="WP_201368935.1">
    <property type="nucleotide sequence ID" value="NZ_BNJG01000001.1"/>
</dbReference>
<evidence type="ECO:0008006" key="4">
    <source>
        <dbReference type="Google" id="ProtNLM"/>
    </source>
</evidence>
<evidence type="ECO:0000313" key="2">
    <source>
        <dbReference type="EMBL" id="GHO51980.1"/>
    </source>
</evidence>
<evidence type="ECO:0000256" key="1">
    <source>
        <dbReference type="SAM" id="Phobius"/>
    </source>
</evidence>
<feature type="transmembrane region" description="Helical" evidence="1">
    <location>
        <begin position="115"/>
        <end position="136"/>
    </location>
</feature>
<sequence length="352" mass="39286">MSTAIRSGTAVKNLTRDIQKMLPRERSTLAHLEDIVPQNIVKEGLVLRKHVREGRFQRSLAVITVISGLFTGLEVGYEHYRGSYGQRIMYTPIILSFALIFAGAWAVFNRWAARTVLRVISLLSIVDGVLGFYYHIRGVARKPGGWRIPIFNVIMGPPVFAPLLFSTVGFLGLVTSFLRREDAPTVAGPVLPGKITKQSRLSHVNPKFFLIEELLFAQDVREGRFQRILGVVAALSALFSWIESLYSHYKNNFSYRIQWSPILVGPPLVIAGIASVWSRTVARTLLPLTSLLALLNGAIGFFYHLRGVVRRPGGLKKPFYNVLYGPPIFAPLLFSASGFIGLLASLLRRARR</sequence>
<feature type="transmembrane region" description="Helical" evidence="1">
    <location>
        <begin position="284"/>
        <end position="303"/>
    </location>
</feature>
<keyword evidence="1" id="KW-0812">Transmembrane</keyword>
<accession>A0ABQ3UHB8</accession>
<feature type="transmembrane region" description="Helical" evidence="1">
    <location>
        <begin position="59"/>
        <end position="77"/>
    </location>
</feature>
<keyword evidence="1" id="KW-1133">Transmembrane helix</keyword>
<gene>
    <name evidence="2" type="ORF">KSB_04550</name>
</gene>
<feature type="transmembrane region" description="Helical" evidence="1">
    <location>
        <begin position="148"/>
        <end position="174"/>
    </location>
</feature>
<name>A0ABQ3UHB8_9CHLR</name>
<feature type="transmembrane region" description="Helical" evidence="1">
    <location>
        <begin position="258"/>
        <end position="277"/>
    </location>
</feature>
<reference evidence="2 3" key="1">
    <citation type="journal article" date="2021" name="Int. J. Syst. Evol. Microbiol.">
        <title>Reticulibacter mediterranei gen. nov., sp. nov., within the new family Reticulibacteraceae fam. nov., and Ktedonospora formicarum gen. nov., sp. nov., Ktedonobacter robiniae sp. nov., Dictyobacter formicarum sp. nov. and Dictyobacter arantiisoli sp. nov., belonging to the class Ktedonobacteria.</title>
        <authorList>
            <person name="Yabe S."/>
            <person name="Zheng Y."/>
            <person name="Wang C.M."/>
            <person name="Sakai Y."/>
            <person name="Abe K."/>
            <person name="Yokota A."/>
            <person name="Donadio S."/>
            <person name="Cavaletti L."/>
            <person name="Monciardini P."/>
        </authorList>
    </citation>
    <scope>NUCLEOTIDE SEQUENCE [LARGE SCALE GENOMIC DNA]</scope>
    <source>
        <strain evidence="2 3">SOSP1-30</strain>
    </source>
</reference>
<feature type="transmembrane region" description="Helical" evidence="1">
    <location>
        <begin position="228"/>
        <end position="246"/>
    </location>
</feature>
<feature type="transmembrane region" description="Helical" evidence="1">
    <location>
        <begin position="323"/>
        <end position="347"/>
    </location>
</feature>
<dbReference type="EMBL" id="BNJG01000001">
    <property type="protein sequence ID" value="GHO51980.1"/>
    <property type="molecule type" value="Genomic_DNA"/>
</dbReference>
<keyword evidence="1" id="KW-0472">Membrane</keyword>
<protein>
    <recommendedName>
        <fullName evidence="4">Heparan-alpha-glucosaminide N-acetyltransferase catalytic domain-containing protein</fullName>
    </recommendedName>
</protein>
<organism evidence="2 3">
    <name type="scientific">Ktedonobacter robiniae</name>
    <dbReference type="NCBI Taxonomy" id="2778365"/>
    <lineage>
        <taxon>Bacteria</taxon>
        <taxon>Bacillati</taxon>
        <taxon>Chloroflexota</taxon>
        <taxon>Ktedonobacteria</taxon>
        <taxon>Ktedonobacterales</taxon>
        <taxon>Ktedonobacteraceae</taxon>
        <taxon>Ktedonobacter</taxon>
    </lineage>
</organism>
<proteinExistence type="predicted"/>
<keyword evidence="3" id="KW-1185">Reference proteome</keyword>
<dbReference type="Proteomes" id="UP000654345">
    <property type="component" value="Unassembled WGS sequence"/>
</dbReference>
<comment type="caution">
    <text evidence="2">The sequence shown here is derived from an EMBL/GenBank/DDBJ whole genome shotgun (WGS) entry which is preliminary data.</text>
</comment>
<feature type="transmembrane region" description="Helical" evidence="1">
    <location>
        <begin position="89"/>
        <end position="108"/>
    </location>
</feature>